<evidence type="ECO:0000313" key="2">
    <source>
        <dbReference type="EMBL" id="MPC40537.1"/>
    </source>
</evidence>
<feature type="region of interest" description="Disordered" evidence="1">
    <location>
        <begin position="30"/>
        <end position="73"/>
    </location>
</feature>
<feature type="compositionally biased region" description="Basic residues" evidence="1">
    <location>
        <begin position="38"/>
        <end position="52"/>
    </location>
</feature>
<name>A0A5B7F4Q3_PORTR</name>
<comment type="caution">
    <text evidence="2">The sequence shown here is derived from an EMBL/GenBank/DDBJ whole genome shotgun (WGS) entry which is preliminary data.</text>
</comment>
<sequence>MQRVDSSLWIPFRTRRVRPVIPVPGSCRIGDAAAPRGRGMKARSRRKRRRRRTTPEARMVGSETDGGCTRGGDYRRVGAGRRGAGCVGVVPLRQDSISTEAEAFFSDASFLKGEGVGEKEEEEEEEEEEVNAQRFNFRGGKSCVCLFVWRGLVPGMRSAAASEGATGALCVSLL</sequence>
<keyword evidence="3" id="KW-1185">Reference proteome</keyword>
<dbReference type="EMBL" id="VSRR010004724">
    <property type="protein sequence ID" value="MPC40537.1"/>
    <property type="molecule type" value="Genomic_DNA"/>
</dbReference>
<evidence type="ECO:0000313" key="3">
    <source>
        <dbReference type="Proteomes" id="UP000324222"/>
    </source>
</evidence>
<protein>
    <submittedName>
        <fullName evidence="2">Uncharacterized protein</fullName>
    </submittedName>
</protein>
<proteinExistence type="predicted"/>
<evidence type="ECO:0000256" key="1">
    <source>
        <dbReference type="SAM" id="MobiDB-lite"/>
    </source>
</evidence>
<accession>A0A5B7F4Q3</accession>
<organism evidence="2 3">
    <name type="scientific">Portunus trituberculatus</name>
    <name type="common">Swimming crab</name>
    <name type="synonym">Neptunus trituberculatus</name>
    <dbReference type="NCBI Taxonomy" id="210409"/>
    <lineage>
        <taxon>Eukaryota</taxon>
        <taxon>Metazoa</taxon>
        <taxon>Ecdysozoa</taxon>
        <taxon>Arthropoda</taxon>
        <taxon>Crustacea</taxon>
        <taxon>Multicrustacea</taxon>
        <taxon>Malacostraca</taxon>
        <taxon>Eumalacostraca</taxon>
        <taxon>Eucarida</taxon>
        <taxon>Decapoda</taxon>
        <taxon>Pleocyemata</taxon>
        <taxon>Brachyura</taxon>
        <taxon>Eubrachyura</taxon>
        <taxon>Portunoidea</taxon>
        <taxon>Portunidae</taxon>
        <taxon>Portuninae</taxon>
        <taxon>Portunus</taxon>
    </lineage>
</organism>
<reference evidence="2 3" key="1">
    <citation type="submission" date="2019-05" db="EMBL/GenBank/DDBJ databases">
        <title>Another draft genome of Portunus trituberculatus and its Hox gene families provides insights of decapod evolution.</title>
        <authorList>
            <person name="Jeong J.-H."/>
            <person name="Song I."/>
            <person name="Kim S."/>
            <person name="Choi T."/>
            <person name="Kim D."/>
            <person name="Ryu S."/>
            <person name="Kim W."/>
        </authorList>
    </citation>
    <scope>NUCLEOTIDE SEQUENCE [LARGE SCALE GENOMIC DNA]</scope>
    <source>
        <tissue evidence="2">Muscle</tissue>
    </source>
</reference>
<dbReference type="Proteomes" id="UP000324222">
    <property type="component" value="Unassembled WGS sequence"/>
</dbReference>
<dbReference type="AlphaFoldDB" id="A0A5B7F4Q3"/>
<gene>
    <name evidence="2" type="ORF">E2C01_034098</name>
</gene>